<evidence type="ECO:0000259" key="2">
    <source>
        <dbReference type="Pfam" id="PF17930"/>
    </source>
</evidence>
<dbReference type="RefSeq" id="WP_295192318.1">
    <property type="nucleotide sequence ID" value="NZ_JAWJZA010000007.1"/>
</dbReference>
<dbReference type="Gene3D" id="3.40.140.80">
    <property type="match status" value="1"/>
</dbReference>
<dbReference type="PANTHER" id="PTHR39962">
    <property type="entry name" value="BLL4848 PROTEIN"/>
    <property type="match status" value="1"/>
</dbReference>
<protein>
    <submittedName>
        <fullName evidence="3">UDP-2,3-diacylglucosamine diphosphatase LpxI</fullName>
        <ecNumber evidence="3">3.6.1.54</ecNumber>
    </submittedName>
</protein>
<dbReference type="Pfam" id="PF06230">
    <property type="entry name" value="LpxI_C"/>
    <property type="match status" value="1"/>
</dbReference>
<dbReference type="InterPro" id="IPR053174">
    <property type="entry name" value="LpxI"/>
</dbReference>
<comment type="caution">
    <text evidence="3">The sequence shown here is derived from an EMBL/GenBank/DDBJ whole genome shotgun (WGS) entry which is preliminary data.</text>
</comment>
<name>A0ABU3Z9V3_9FIRM</name>
<dbReference type="Gene3D" id="3.40.50.20">
    <property type="match status" value="1"/>
</dbReference>
<feature type="domain" description="LpxI C-terminal" evidence="1">
    <location>
        <begin position="138"/>
        <end position="265"/>
    </location>
</feature>
<evidence type="ECO:0000259" key="1">
    <source>
        <dbReference type="Pfam" id="PF06230"/>
    </source>
</evidence>
<keyword evidence="4" id="KW-1185">Reference proteome</keyword>
<sequence length="274" mass="30049">MARVGLIAGIGILPVEFMRAAHLLGHEVVVIAVVSDYDTTLEQEADVFYHISVAKVGKIFKTLQKEQVKDITMLGKVTKELLFKGLTFPDMKTLSILNKLKNRKDDTIMLALVDELEKEGFTIVDQTTYLKPFMPAVGVLSKKQPTQEQWEDIKFGFELAKHMGGLDIGQTVVVKHKAAMAIEAIEGTDACIKRGGELGRGESVVVKTAKPDQDVRFDVPAVGRKTLQSMIDSGCTVLAVEAERTIFVEQEAVLDMANKKGIVICAVDEAFVGK</sequence>
<dbReference type="InterPro" id="IPR010415">
    <property type="entry name" value="LpxI_C"/>
</dbReference>
<dbReference type="PANTHER" id="PTHR39962:SF1">
    <property type="entry name" value="LPXI FAMILY PROTEIN"/>
    <property type="match status" value="1"/>
</dbReference>
<organism evidence="3 4">
    <name type="scientific">Veillonella absiana</name>
    <dbReference type="NCBI Taxonomy" id="3079305"/>
    <lineage>
        <taxon>Bacteria</taxon>
        <taxon>Bacillati</taxon>
        <taxon>Bacillota</taxon>
        <taxon>Negativicutes</taxon>
        <taxon>Veillonellales</taxon>
        <taxon>Veillonellaceae</taxon>
        <taxon>Veillonella</taxon>
    </lineage>
</organism>
<dbReference type="EC" id="3.6.1.54" evidence="3"/>
<dbReference type="Proteomes" id="UP001272515">
    <property type="component" value="Unassembled WGS sequence"/>
</dbReference>
<keyword evidence="3" id="KW-0378">Hydrolase</keyword>
<dbReference type="GO" id="GO:0016787">
    <property type="term" value="F:hydrolase activity"/>
    <property type="evidence" value="ECO:0007669"/>
    <property type="project" value="UniProtKB-KW"/>
</dbReference>
<accession>A0ABU3Z9V3</accession>
<gene>
    <name evidence="3" type="primary">lpxI</name>
    <name evidence="3" type="ORF">RVY80_07555</name>
</gene>
<dbReference type="Pfam" id="PF17930">
    <property type="entry name" value="LpxI_N"/>
    <property type="match status" value="1"/>
</dbReference>
<dbReference type="InterPro" id="IPR041255">
    <property type="entry name" value="LpxI_N"/>
</dbReference>
<evidence type="ECO:0000313" key="4">
    <source>
        <dbReference type="Proteomes" id="UP001272515"/>
    </source>
</evidence>
<proteinExistence type="predicted"/>
<evidence type="ECO:0000313" key="3">
    <source>
        <dbReference type="EMBL" id="MDV5088694.1"/>
    </source>
</evidence>
<feature type="domain" description="LpxI N-terminal" evidence="2">
    <location>
        <begin position="3"/>
        <end position="131"/>
    </location>
</feature>
<dbReference type="InterPro" id="IPR043167">
    <property type="entry name" value="LpxI_C_sf"/>
</dbReference>
<reference evidence="3 4" key="1">
    <citation type="submission" date="2023-10" db="EMBL/GenBank/DDBJ databases">
        <title>Veillonella sp. nov., isolated from a pig farm feces dump.</title>
        <authorList>
            <person name="Chang Y.-H."/>
        </authorList>
    </citation>
    <scope>NUCLEOTIDE SEQUENCE [LARGE SCALE GENOMIC DNA]</scope>
    <source>
        <strain evidence="3 4">YH-vei2233</strain>
    </source>
</reference>
<dbReference type="EMBL" id="JAWJZB010000008">
    <property type="protein sequence ID" value="MDV5088694.1"/>
    <property type="molecule type" value="Genomic_DNA"/>
</dbReference>